<dbReference type="EMBL" id="ML005461">
    <property type="protein sequence ID" value="RKP18429.1"/>
    <property type="molecule type" value="Genomic_DNA"/>
</dbReference>
<sequence>MVTDELSYILATNGLKKGQIITNGKEGNEGNMIELKNITDGTTICSIEKVPGSGAIFVRAAGTSATLLSKDLEKEIAYIKMPSGFTKEFHINCRAVIGTVSNPEWQNVDLGKAGKSRHLGIRPSVRGLAMNACDHPNGSSSGRKKNKLPKTKWGKLAKAIGKFYNIKRHFPKYANRKNK</sequence>
<comment type="similarity">
    <text evidence="1">Belongs to the universal ribosomal protein uL2 family.</text>
</comment>
<dbReference type="SUPFAM" id="SSF50104">
    <property type="entry name" value="Translation proteins SH3-like domain"/>
    <property type="match status" value="1"/>
</dbReference>
<dbReference type="InterPro" id="IPR002171">
    <property type="entry name" value="Ribosomal_uL2"/>
</dbReference>
<evidence type="ECO:0000313" key="6">
    <source>
        <dbReference type="EMBL" id="RKP18429.1"/>
    </source>
</evidence>
<dbReference type="STRING" id="988480.A0A075ASL1"/>
<accession>A0A075ASL1</accession>
<dbReference type="GO" id="GO:1990904">
    <property type="term" value="C:ribonucleoprotein complex"/>
    <property type="evidence" value="ECO:0007669"/>
    <property type="project" value="UniProtKB-KW"/>
</dbReference>
<evidence type="ECO:0000259" key="4">
    <source>
        <dbReference type="SMART" id="SM01382"/>
    </source>
</evidence>
<gene>
    <name evidence="5" type="ORF">O9G_001622</name>
    <name evidence="6" type="ORF">ROZALSC1DRAFT_29891</name>
</gene>
<dbReference type="Gene3D" id="4.10.950.10">
    <property type="entry name" value="Ribosomal protein L2, domain 3"/>
    <property type="match status" value="1"/>
</dbReference>
<dbReference type="HOGENOM" id="CLU_036235_2_1_1"/>
<dbReference type="SMART" id="SM01382">
    <property type="entry name" value="Ribosomal_L2_C"/>
    <property type="match status" value="1"/>
</dbReference>
<dbReference type="PANTHER" id="PTHR13691:SF5">
    <property type="entry name" value="LARGE RIBOSOMAL SUBUNIT PROTEIN UL2M"/>
    <property type="match status" value="1"/>
</dbReference>
<dbReference type="InterPro" id="IPR008991">
    <property type="entry name" value="Translation_prot_SH3-like_sf"/>
</dbReference>
<evidence type="ECO:0000313" key="7">
    <source>
        <dbReference type="Proteomes" id="UP000030755"/>
    </source>
</evidence>
<evidence type="ECO:0000256" key="3">
    <source>
        <dbReference type="ARBA" id="ARBA00023274"/>
    </source>
</evidence>
<feature type="domain" description="Large ribosomal subunit protein uL2 C-terminal" evidence="4">
    <location>
        <begin position="27"/>
        <end position="156"/>
    </location>
</feature>
<dbReference type="GO" id="GO:0005840">
    <property type="term" value="C:ribosome"/>
    <property type="evidence" value="ECO:0007669"/>
    <property type="project" value="UniProtKB-KW"/>
</dbReference>
<proteinExistence type="inferred from homology"/>
<dbReference type="GO" id="GO:0002181">
    <property type="term" value="P:cytoplasmic translation"/>
    <property type="evidence" value="ECO:0007669"/>
    <property type="project" value="TreeGrafter"/>
</dbReference>
<dbReference type="Pfam" id="PF03947">
    <property type="entry name" value="Ribosomal_L2_C"/>
    <property type="match status" value="1"/>
</dbReference>
<dbReference type="GO" id="GO:0003735">
    <property type="term" value="F:structural constituent of ribosome"/>
    <property type="evidence" value="ECO:0007669"/>
    <property type="project" value="InterPro"/>
</dbReference>
<dbReference type="Gene3D" id="2.30.30.30">
    <property type="match status" value="1"/>
</dbReference>
<dbReference type="Proteomes" id="UP000030755">
    <property type="component" value="Unassembled WGS sequence"/>
</dbReference>
<evidence type="ECO:0000313" key="5">
    <source>
        <dbReference type="EMBL" id="EPZ33271.1"/>
    </source>
</evidence>
<protein>
    <submittedName>
        <fullName evidence="6">50S ribosomal protein L2</fullName>
    </submittedName>
    <submittedName>
        <fullName evidence="5">Ribosomal protein L2, bacterial/organellar-type domain-containing protein</fullName>
    </submittedName>
</protein>
<dbReference type="PANTHER" id="PTHR13691">
    <property type="entry name" value="RIBOSOMAL PROTEIN L2"/>
    <property type="match status" value="1"/>
</dbReference>
<reference evidence="5 7" key="1">
    <citation type="journal article" date="2013" name="Curr. Biol.">
        <title>Shared signatures of parasitism and phylogenomics unite Cryptomycota and microsporidia.</title>
        <authorList>
            <person name="James T.Y."/>
            <person name="Pelin A."/>
            <person name="Bonen L."/>
            <person name="Ahrendt S."/>
            <person name="Sain D."/>
            <person name="Corradi N."/>
            <person name="Stajich J.E."/>
        </authorList>
    </citation>
    <scope>NUCLEOTIDE SEQUENCE [LARGE SCALE GENOMIC DNA]</scope>
    <source>
        <strain evidence="5 7">CSF55</strain>
        <strain evidence="5 7">CSF55</strain>
    </source>
</reference>
<keyword evidence="3" id="KW-0687">Ribonucleoprotein</keyword>
<keyword evidence="7" id="KW-1185">Reference proteome</keyword>
<evidence type="ECO:0000313" key="8">
    <source>
        <dbReference type="Proteomes" id="UP000281549"/>
    </source>
</evidence>
<reference evidence="6" key="3">
    <citation type="submission" date="2018-08" db="EMBL/GenBank/DDBJ databases">
        <title>Leveraging single-cell genomics to expand the Fungal Tree of Life.</title>
        <authorList>
            <consortium name="DOE Joint Genome Institute"/>
            <person name="Ahrendt S.R."/>
            <person name="Quandt C.A."/>
            <person name="Ciobanu D."/>
            <person name="Clum A."/>
            <person name="Salamov A."/>
            <person name="Andreopoulos B."/>
            <person name="Cheng J.-F."/>
            <person name="Woyke T."/>
            <person name="Pelin A."/>
            <person name="Henrissat B."/>
            <person name="Reynolds N."/>
            <person name="Benny G.L."/>
            <person name="Smith M.E."/>
            <person name="James T.Y."/>
            <person name="Grigoriev I.V."/>
        </authorList>
    </citation>
    <scope>NUCLEOTIDE SEQUENCE</scope>
    <source>
        <strain evidence="6">CSF55</strain>
    </source>
</reference>
<dbReference type="EMBL" id="KE561068">
    <property type="protein sequence ID" value="EPZ33271.1"/>
    <property type="molecule type" value="Genomic_DNA"/>
</dbReference>
<organism evidence="5 7">
    <name type="scientific">Rozella allomycis (strain CSF55)</name>
    <dbReference type="NCBI Taxonomy" id="988480"/>
    <lineage>
        <taxon>Eukaryota</taxon>
        <taxon>Fungi</taxon>
        <taxon>Fungi incertae sedis</taxon>
        <taxon>Cryptomycota</taxon>
        <taxon>Cryptomycota incertae sedis</taxon>
        <taxon>Rozella</taxon>
    </lineage>
</organism>
<keyword evidence="2 5" id="KW-0689">Ribosomal protein</keyword>
<dbReference type="OrthoDB" id="268576at2759"/>
<dbReference type="GO" id="GO:0003723">
    <property type="term" value="F:RNA binding"/>
    <property type="evidence" value="ECO:0007669"/>
    <property type="project" value="TreeGrafter"/>
</dbReference>
<reference evidence="8" key="2">
    <citation type="journal article" date="2018" name="Nat. Microbiol.">
        <title>Leveraging single-cell genomics to expand the fungal tree of life.</title>
        <authorList>
            <person name="Ahrendt S.R."/>
            <person name="Quandt C.A."/>
            <person name="Ciobanu D."/>
            <person name="Clum A."/>
            <person name="Salamov A."/>
            <person name="Andreopoulos B."/>
            <person name="Cheng J.F."/>
            <person name="Woyke T."/>
            <person name="Pelin A."/>
            <person name="Henrissat B."/>
            <person name="Reynolds N.K."/>
            <person name="Benny G.L."/>
            <person name="Smith M.E."/>
            <person name="James T.Y."/>
            <person name="Grigoriev I.V."/>
        </authorList>
    </citation>
    <scope>NUCLEOTIDE SEQUENCE [LARGE SCALE GENOMIC DNA]</scope>
    <source>
        <strain evidence="8">CSF55</strain>
    </source>
</reference>
<dbReference type="InterPro" id="IPR014726">
    <property type="entry name" value="Ribosomal_uL2_dom3"/>
</dbReference>
<dbReference type="InterPro" id="IPR014722">
    <property type="entry name" value="Rib_uL2_dom2"/>
</dbReference>
<evidence type="ECO:0000256" key="2">
    <source>
        <dbReference type="ARBA" id="ARBA00022980"/>
    </source>
</evidence>
<dbReference type="Proteomes" id="UP000281549">
    <property type="component" value="Unassembled WGS sequence"/>
</dbReference>
<dbReference type="AlphaFoldDB" id="A0A075ASL1"/>
<dbReference type="InterPro" id="IPR022669">
    <property type="entry name" value="Ribosomal_uL2_C"/>
</dbReference>
<name>A0A075ASL1_ROZAC</name>
<evidence type="ECO:0000256" key="1">
    <source>
        <dbReference type="ARBA" id="ARBA00005636"/>
    </source>
</evidence>